<feature type="region of interest" description="Disordered" evidence="4">
    <location>
        <begin position="225"/>
        <end position="266"/>
    </location>
</feature>
<reference evidence="7 8" key="1">
    <citation type="submission" date="2024-08" db="EMBL/GenBank/DDBJ databases">
        <authorList>
            <person name="Cucini C."/>
            <person name="Frati F."/>
        </authorList>
    </citation>
    <scope>NUCLEOTIDE SEQUENCE [LARGE SCALE GENOMIC DNA]</scope>
</reference>
<dbReference type="PROSITE" id="PS51041">
    <property type="entry name" value="EMI"/>
    <property type="match status" value="1"/>
</dbReference>
<feature type="coiled-coil region" evidence="3">
    <location>
        <begin position="176"/>
        <end position="217"/>
    </location>
</feature>
<evidence type="ECO:0000313" key="8">
    <source>
        <dbReference type="Proteomes" id="UP001642540"/>
    </source>
</evidence>
<feature type="transmembrane region" description="Helical" evidence="5">
    <location>
        <begin position="12"/>
        <end position="36"/>
    </location>
</feature>
<keyword evidence="5" id="KW-0472">Membrane</keyword>
<evidence type="ECO:0000259" key="6">
    <source>
        <dbReference type="PROSITE" id="PS51041"/>
    </source>
</evidence>
<name>A0ABP1RL21_9HEXA</name>
<evidence type="ECO:0000313" key="7">
    <source>
        <dbReference type="EMBL" id="CAL8129777.1"/>
    </source>
</evidence>
<feature type="domain" description="EMI" evidence="6">
    <location>
        <begin position="37"/>
        <end position="111"/>
    </location>
</feature>
<dbReference type="EMBL" id="CAXLJM020000078">
    <property type="protein sequence ID" value="CAL8129777.1"/>
    <property type="molecule type" value="Genomic_DNA"/>
</dbReference>
<dbReference type="Pfam" id="PF07546">
    <property type="entry name" value="EMI"/>
    <property type="match status" value="1"/>
</dbReference>
<evidence type="ECO:0000256" key="3">
    <source>
        <dbReference type="SAM" id="Coils"/>
    </source>
</evidence>
<accession>A0ABP1RL21</accession>
<sequence>MKLTEKFRMKPLVPVNLIIVTLYVFSTCFTISWTLYSGSWCPYQTEKVVPCRVRNGSEPYYGPNICWRNDNGSYSCTKKILYRPKYATTYKKVVETKYKCCPGLDGPECEKECFNCTTYKKLDERVAAAERRLSRMEKSFPKTNDRLDRFHRDFLNQNSIYSAPSKEMNSDASLAYATLSLRVQTLMDEFREMENRIRLLENELSRLNNQVDDLTLSNNIAYDYSSNSGRDNKDGPTVGVPVSSNTHSHTPTFPSTTSHRHSVKTESTFRVLEENLERGDIASTLNDDYGDELFFDNSTEQYIDQLQLKRDLSTP</sequence>
<evidence type="ECO:0000256" key="2">
    <source>
        <dbReference type="ARBA" id="ARBA00023157"/>
    </source>
</evidence>
<evidence type="ECO:0000256" key="1">
    <source>
        <dbReference type="ARBA" id="ARBA00022729"/>
    </source>
</evidence>
<dbReference type="InterPro" id="IPR011489">
    <property type="entry name" value="EMI_domain"/>
</dbReference>
<comment type="caution">
    <text evidence="7">The sequence shown here is derived from an EMBL/GenBank/DDBJ whole genome shotgun (WGS) entry which is preliminary data.</text>
</comment>
<keyword evidence="2" id="KW-1015">Disulfide bond</keyword>
<evidence type="ECO:0000256" key="5">
    <source>
        <dbReference type="SAM" id="Phobius"/>
    </source>
</evidence>
<keyword evidence="5" id="KW-0812">Transmembrane</keyword>
<keyword evidence="3" id="KW-0175">Coiled coil</keyword>
<organism evidence="7 8">
    <name type="scientific">Orchesella dallaii</name>
    <dbReference type="NCBI Taxonomy" id="48710"/>
    <lineage>
        <taxon>Eukaryota</taxon>
        <taxon>Metazoa</taxon>
        <taxon>Ecdysozoa</taxon>
        <taxon>Arthropoda</taxon>
        <taxon>Hexapoda</taxon>
        <taxon>Collembola</taxon>
        <taxon>Entomobryomorpha</taxon>
        <taxon>Entomobryoidea</taxon>
        <taxon>Orchesellidae</taxon>
        <taxon>Orchesellinae</taxon>
        <taxon>Orchesella</taxon>
    </lineage>
</organism>
<feature type="compositionally biased region" description="Low complexity" evidence="4">
    <location>
        <begin position="243"/>
        <end position="257"/>
    </location>
</feature>
<evidence type="ECO:0000256" key="4">
    <source>
        <dbReference type="SAM" id="MobiDB-lite"/>
    </source>
</evidence>
<proteinExistence type="predicted"/>
<keyword evidence="8" id="KW-1185">Reference proteome</keyword>
<protein>
    <recommendedName>
        <fullName evidence="6">EMI domain-containing protein</fullName>
    </recommendedName>
</protein>
<dbReference type="Proteomes" id="UP001642540">
    <property type="component" value="Unassembled WGS sequence"/>
</dbReference>
<keyword evidence="1" id="KW-0732">Signal</keyword>
<gene>
    <name evidence="7" type="ORF">ODALV1_LOCUS23439</name>
</gene>
<keyword evidence="5" id="KW-1133">Transmembrane helix</keyword>